<keyword evidence="1" id="KW-0067">ATP-binding</keyword>
<dbReference type="SUPFAM" id="SSF56112">
    <property type="entry name" value="Protein kinase-like (PK-like)"/>
    <property type="match status" value="1"/>
</dbReference>
<protein>
    <submittedName>
        <fullName evidence="2">4526_t:CDS:1</fullName>
    </submittedName>
</protein>
<dbReference type="EMBL" id="CAJVPZ010001536">
    <property type="protein sequence ID" value="CAG8494569.1"/>
    <property type="molecule type" value="Genomic_DNA"/>
</dbReference>
<feature type="binding site" evidence="1">
    <location>
        <position position="87"/>
    </location>
    <ligand>
        <name>ATP</name>
        <dbReference type="ChEBI" id="CHEBI:30616"/>
    </ligand>
</feature>
<evidence type="ECO:0000256" key="1">
    <source>
        <dbReference type="PROSITE-ProRule" id="PRU10141"/>
    </source>
</evidence>
<feature type="non-terminal residue" evidence="2">
    <location>
        <position position="1"/>
    </location>
</feature>
<dbReference type="InterPro" id="IPR017441">
    <property type="entry name" value="Protein_kinase_ATP_BS"/>
</dbReference>
<keyword evidence="1" id="KW-0547">Nucleotide-binding</keyword>
<proteinExistence type="predicted"/>
<dbReference type="PROSITE" id="PS00107">
    <property type="entry name" value="PROTEIN_KINASE_ATP"/>
    <property type="match status" value="1"/>
</dbReference>
<comment type="caution">
    <text evidence="2">The sequence shown here is derived from an EMBL/GenBank/DDBJ whole genome shotgun (WGS) entry which is preliminary data.</text>
</comment>
<sequence length="109" mass="12551">KSSLNILKFSSIYTAHIANTFCIDSYLKYIFLMANRSIIQGQQLELYLKERGIKSFDFSQCEKQIIGSGGFAIVYSVTFKGTKYALKSLNNNLHFDRETFNKFKREVGI</sequence>
<gene>
    <name evidence="2" type="ORF">RFULGI_LOCUS2143</name>
</gene>
<dbReference type="Proteomes" id="UP000789396">
    <property type="component" value="Unassembled WGS sequence"/>
</dbReference>
<dbReference type="Gene3D" id="3.30.200.20">
    <property type="entry name" value="Phosphorylase Kinase, domain 1"/>
    <property type="match status" value="1"/>
</dbReference>
<dbReference type="AlphaFoldDB" id="A0A9N8ZER8"/>
<organism evidence="2 3">
    <name type="scientific">Racocetra fulgida</name>
    <dbReference type="NCBI Taxonomy" id="60492"/>
    <lineage>
        <taxon>Eukaryota</taxon>
        <taxon>Fungi</taxon>
        <taxon>Fungi incertae sedis</taxon>
        <taxon>Mucoromycota</taxon>
        <taxon>Glomeromycotina</taxon>
        <taxon>Glomeromycetes</taxon>
        <taxon>Diversisporales</taxon>
        <taxon>Gigasporaceae</taxon>
        <taxon>Racocetra</taxon>
    </lineage>
</organism>
<dbReference type="OrthoDB" id="2382068at2759"/>
<evidence type="ECO:0000313" key="2">
    <source>
        <dbReference type="EMBL" id="CAG8494569.1"/>
    </source>
</evidence>
<dbReference type="InterPro" id="IPR011009">
    <property type="entry name" value="Kinase-like_dom_sf"/>
</dbReference>
<evidence type="ECO:0000313" key="3">
    <source>
        <dbReference type="Proteomes" id="UP000789396"/>
    </source>
</evidence>
<accession>A0A9N8ZER8</accession>
<name>A0A9N8ZER8_9GLOM</name>
<dbReference type="GO" id="GO:0005524">
    <property type="term" value="F:ATP binding"/>
    <property type="evidence" value="ECO:0007669"/>
    <property type="project" value="UniProtKB-UniRule"/>
</dbReference>
<reference evidence="2" key="1">
    <citation type="submission" date="2021-06" db="EMBL/GenBank/DDBJ databases">
        <authorList>
            <person name="Kallberg Y."/>
            <person name="Tangrot J."/>
            <person name="Rosling A."/>
        </authorList>
    </citation>
    <scope>NUCLEOTIDE SEQUENCE</scope>
    <source>
        <strain evidence="2">IN212</strain>
    </source>
</reference>
<keyword evidence="3" id="KW-1185">Reference proteome</keyword>